<keyword evidence="3" id="KW-1185">Reference proteome</keyword>
<feature type="transmembrane region" description="Helical" evidence="1">
    <location>
        <begin position="63"/>
        <end position="89"/>
    </location>
</feature>
<comment type="caution">
    <text evidence="2">The sequence shown here is derived from an EMBL/GenBank/DDBJ whole genome shotgun (WGS) entry which is preliminary data.</text>
</comment>
<keyword evidence="1" id="KW-0812">Transmembrane</keyword>
<proteinExistence type="predicted"/>
<reference evidence="2 3" key="1">
    <citation type="submission" date="2015-11" db="EMBL/GenBank/DDBJ databases">
        <title>Sequence of Pedobacter ginsenosidimutans.</title>
        <authorList>
            <person name="Carson E."/>
            <person name="Keyser V."/>
            <person name="Newman J."/>
            <person name="Miller J."/>
        </authorList>
    </citation>
    <scope>NUCLEOTIDE SEQUENCE [LARGE SCALE GENOMIC DNA]</scope>
    <source>
        <strain evidence="2 3">KACC 14530</strain>
    </source>
</reference>
<dbReference type="AlphaFoldDB" id="A0A0T5VJT2"/>
<name>A0A0T5VJT2_9SPHI</name>
<keyword evidence="1" id="KW-1133">Transmembrane helix</keyword>
<keyword evidence="1" id="KW-0472">Membrane</keyword>
<dbReference type="RefSeq" id="WP_057934520.1">
    <property type="nucleotide sequence ID" value="NZ_LMZQ01000031.1"/>
</dbReference>
<evidence type="ECO:0000256" key="1">
    <source>
        <dbReference type="SAM" id="Phobius"/>
    </source>
</evidence>
<evidence type="ECO:0000313" key="3">
    <source>
        <dbReference type="Proteomes" id="UP000051950"/>
    </source>
</evidence>
<evidence type="ECO:0000313" key="2">
    <source>
        <dbReference type="EMBL" id="KRT13828.1"/>
    </source>
</evidence>
<feature type="transmembrane region" description="Helical" evidence="1">
    <location>
        <begin position="101"/>
        <end position="119"/>
    </location>
</feature>
<protein>
    <submittedName>
        <fullName evidence="2">Uncharacterized protein</fullName>
    </submittedName>
</protein>
<dbReference type="STRING" id="687842.ASU31_22595"/>
<gene>
    <name evidence="2" type="ORF">ASU31_22595</name>
</gene>
<feature type="transmembrane region" description="Helical" evidence="1">
    <location>
        <begin position="21"/>
        <end position="43"/>
    </location>
</feature>
<dbReference type="EMBL" id="LMZQ01000031">
    <property type="protein sequence ID" value="KRT13828.1"/>
    <property type="molecule type" value="Genomic_DNA"/>
</dbReference>
<organism evidence="2 3">
    <name type="scientific">Pedobacter ginsenosidimutans</name>
    <dbReference type="NCBI Taxonomy" id="687842"/>
    <lineage>
        <taxon>Bacteria</taxon>
        <taxon>Pseudomonadati</taxon>
        <taxon>Bacteroidota</taxon>
        <taxon>Sphingobacteriia</taxon>
        <taxon>Sphingobacteriales</taxon>
        <taxon>Sphingobacteriaceae</taxon>
        <taxon>Pedobacter</taxon>
    </lineage>
</organism>
<sequence length="283" mass="32881">MLSLQQLKNLKNSQEPKETKGLLESLPSIVGYILILSSVYGILKLHFFYKTCLKIPIFQYLEISEIVLFAPSVVAFICFYVTVMFLFTAVSNGLIKSRFKWIYLCLIVFAATSFLFGSVLTDPNVSSSSQFYLQILLAYIPFIIYMIYVFIKLWEGKVRLFRINKNIFIYLPAVLILWKATYDSFYENYVLKSTPHYQELRLKLVDGSNVISTSKFKFISRTKNNWFFYDLNRTVTRIIDNSDVKVAEFQSTATQLKSHVTIYIEVDTINGTKKIIKKDSISY</sequence>
<accession>A0A0T5VJT2</accession>
<feature type="transmembrane region" description="Helical" evidence="1">
    <location>
        <begin position="131"/>
        <end position="151"/>
    </location>
</feature>
<feature type="transmembrane region" description="Helical" evidence="1">
    <location>
        <begin position="163"/>
        <end position="182"/>
    </location>
</feature>
<dbReference type="Proteomes" id="UP000051950">
    <property type="component" value="Unassembled WGS sequence"/>
</dbReference>